<dbReference type="InterPro" id="IPR028098">
    <property type="entry name" value="Glyco_trans_4-like_N"/>
</dbReference>
<dbReference type="SUPFAM" id="SSF53756">
    <property type="entry name" value="UDP-Glycosyltransferase/glycogen phosphorylase"/>
    <property type="match status" value="1"/>
</dbReference>
<feature type="domain" description="Glycosyltransferase subfamily 4-like N-terminal" evidence="2">
    <location>
        <begin position="33"/>
        <end position="147"/>
    </location>
</feature>
<dbReference type="PANTHER" id="PTHR12526">
    <property type="entry name" value="GLYCOSYLTRANSFERASE"/>
    <property type="match status" value="1"/>
</dbReference>
<dbReference type="EMBL" id="JACASW010000005">
    <property type="protein sequence ID" value="NWK06368.1"/>
    <property type="molecule type" value="Genomic_DNA"/>
</dbReference>
<dbReference type="CDD" id="cd03801">
    <property type="entry name" value="GT4_PimA-like"/>
    <property type="match status" value="1"/>
</dbReference>
<dbReference type="Proteomes" id="UP000534207">
    <property type="component" value="Unassembled WGS sequence"/>
</dbReference>
<feature type="domain" description="Glycosyl transferase family 1" evidence="1">
    <location>
        <begin position="193"/>
        <end position="291"/>
    </location>
</feature>
<dbReference type="InterPro" id="IPR001296">
    <property type="entry name" value="Glyco_trans_1"/>
</dbReference>
<evidence type="ECO:0000259" key="2">
    <source>
        <dbReference type="Pfam" id="PF13439"/>
    </source>
</evidence>
<evidence type="ECO:0000313" key="4">
    <source>
        <dbReference type="Proteomes" id="UP000534207"/>
    </source>
</evidence>
<dbReference type="Gene3D" id="3.40.50.2000">
    <property type="entry name" value="Glycogen Phosphorylase B"/>
    <property type="match status" value="3"/>
</dbReference>
<protein>
    <submittedName>
        <fullName evidence="3">Glycosyltransferase family 4 protein</fullName>
    </submittedName>
</protein>
<keyword evidence="3" id="KW-0808">Transferase</keyword>
<reference evidence="3 4" key="1">
    <citation type="journal article" date="2019" name="Environ. Microbiol.">
        <title>Genomics insights into ecotype formation of ammonia-oxidizing archaea in the deep ocean.</title>
        <authorList>
            <person name="Wang Y."/>
            <person name="Huang J.M."/>
            <person name="Cui G.J."/>
            <person name="Nunoura T."/>
            <person name="Takaki Y."/>
            <person name="Li W.L."/>
            <person name="Li J."/>
            <person name="Gao Z.M."/>
            <person name="Takai K."/>
            <person name="Zhang A.Q."/>
            <person name="Stepanauskas R."/>
        </authorList>
    </citation>
    <scope>NUCLEOTIDE SEQUENCE [LARGE SCALE GENOMIC DNA]</scope>
    <source>
        <strain evidence="3 4">G13</strain>
    </source>
</reference>
<accession>A0A7K4NVC5</accession>
<dbReference type="GO" id="GO:0016757">
    <property type="term" value="F:glycosyltransferase activity"/>
    <property type="evidence" value="ECO:0007669"/>
    <property type="project" value="InterPro"/>
</dbReference>
<dbReference type="PANTHER" id="PTHR12526:SF625">
    <property type="entry name" value="PHOSPHATIDYLINOSITOL GLYCAN-CLASS A"/>
    <property type="match status" value="1"/>
</dbReference>
<comment type="caution">
    <text evidence="3">The sequence shown here is derived from an EMBL/GenBank/DDBJ whole genome shotgun (WGS) entry which is preliminary data.</text>
</comment>
<dbReference type="Pfam" id="PF00534">
    <property type="entry name" value="Glycos_transf_1"/>
    <property type="match status" value="1"/>
</dbReference>
<sequence>MNILFISPVFSGGIGGHAAMLADKLSDYGYKVKKMQVPHIPIKNLKNPSFALFSSLKSLTNRESFDIVHGFNIPSAYAMKYAKGKKKVLSIHGVFSEQVDTLHSKSISSVAKIAEAQVLNWPDKLTTDSKATQKLYKEKFGLNFEYLPSPLDIQKFSDISDVTKIENQVAYVGRDSYEKGIDIIKQAESKIDGRVIYCTDRSWDDAMKIIKSSQVVVVPSRMESLPTTVKEAFYLNVPVIATDVGGIPELVKDNETGILVPSENPDRLADAVNELLSDKQKAKRLANNGNKFVKNHMTWDIILPKYIQFYEELLATS</sequence>
<evidence type="ECO:0000259" key="1">
    <source>
        <dbReference type="Pfam" id="PF00534"/>
    </source>
</evidence>
<dbReference type="Pfam" id="PF13439">
    <property type="entry name" value="Glyco_transf_4"/>
    <property type="match status" value="1"/>
</dbReference>
<organism evidence="3 4">
    <name type="scientific">Marine Group I thaumarchaeote</name>
    <dbReference type="NCBI Taxonomy" id="2511932"/>
    <lineage>
        <taxon>Archaea</taxon>
        <taxon>Nitrososphaerota</taxon>
        <taxon>Marine Group I</taxon>
    </lineage>
</organism>
<proteinExistence type="predicted"/>
<dbReference type="AlphaFoldDB" id="A0A7K4NVC5"/>
<evidence type="ECO:0000313" key="3">
    <source>
        <dbReference type="EMBL" id="NWK06368.1"/>
    </source>
</evidence>
<gene>
    <name evidence="3" type="ORF">HX827_03385</name>
</gene>
<name>A0A7K4NVC5_9ARCH</name>